<sequence length="88" mass="10212">MRRLKQANAEEIEAAAQHEEIEATNAEIEAAAQHEEIEAANAGDKAVQHEEIEPMDREQREQMDVEWLQPMSPVRRVNIFDMLESEWI</sequence>
<dbReference type="EMBL" id="JAUUTY010000004">
    <property type="protein sequence ID" value="KAK1642292.1"/>
    <property type="molecule type" value="Genomic_DNA"/>
</dbReference>
<evidence type="ECO:0000256" key="1">
    <source>
        <dbReference type="SAM" id="Coils"/>
    </source>
</evidence>
<accession>A0AAD8RYE9</accession>
<comment type="caution">
    <text evidence="2">The sequence shown here is derived from an EMBL/GenBank/DDBJ whole genome shotgun (WGS) entry which is preliminary data.</text>
</comment>
<feature type="coiled-coil region" evidence="1">
    <location>
        <begin position="1"/>
        <end position="38"/>
    </location>
</feature>
<name>A0AAD8RYE9_LOLMU</name>
<proteinExistence type="predicted"/>
<protein>
    <submittedName>
        <fullName evidence="2">Uncharacterized protein</fullName>
    </submittedName>
</protein>
<gene>
    <name evidence="2" type="ORF">QYE76_060097</name>
</gene>
<keyword evidence="3" id="KW-1185">Reference proteome</keyword>
<evidence type="ECO:0000313" key="2">
    <source>
        <dbReference type="EMBL" id="KAK1642292.1"/>
    </source>
</evidence>
<reference evidence="2" key="1">
    <citation type="submission" date="2023-07" db="EMBL/GenBank/DDBJ databases">
        <title>A chromosome-level genome assembly of Lolium multiflorum.</title>
        <authorList>
            <person name="Chen Y."/>
            <person name="Copetti D."/>
            <person name="Kolliker R."/>
            <person name="Studer B."/>
        </authorList>
    </citation>
    <scope>NUCLEOTIDE SEQUENCE</scope>
    <source>
        <strain evidence="2">02402/16</strain>
        <tissue evidence="2">Leaf</tissue>
    </source>
</reference>
<keyword evidence="1" id="KW-0175">Coiled coil</keyword>
<organism evidence="2 3">
    <name type="scientific">Lolium multiflorum</name>
    <name type="common">Italian ryegrass</name>
    <name type="synonym">Lolium perenne subsp. multiflorum</name>
    <dbReference type="NCBI Taxonomy" id="4521"/>
    <lineage>
        <taxon>Eukaryota</taxon>
        <taxon>Viridiplantae</taxon>
        <taxon>Streptophyta</taxon>
        <taxon>Embryophyta</taxon>
        <taxon>Tracheophyta</taxon>
        <taxon>Spermatophyta</taxon>
        <taxon>Magnoliopsida</taxon>
        <taxon>Liliopsida</taxon>
        <taxon>Poales</taxon>
        <taxon>Poaceae</taxon>
        <taxon>BOP clade</taxon>
        <taxon>Pooideae</taxon>
        <taxon>Poodae</taxon>
        <taxon>Poeae</taxon>
        <taxon>Poeae Chloroplast Group 2 (Poeae type)</taxon>
        <taxon>Loliodinae</taxon>
        <taxon>Loliinae</taxon>
        <taxon>Lolium</taxon>
    </lineage>
</organism>
<dbReference type="Proteomes" id="UP001231189">
    <property type="component" value="Unassembled WGS sequence"/>
</dbReference>
<dbReference type="AlphaFoldDB" id="A0AAD8RYE9"/>
<evidence type="ECO:0000313" key="3">
    <source>
        <dbReference type="Proteomes" id="UP001231189"/>
    </source>
</evidence>